<feature type="compositionally biased region" description="Basic and acidic residues" evidence="1">
    <location>
        <begin position="76"/>
        <end position="90"/>
    </location>
</feature>
<dbReference type="Gramene" id="OB05G17880.1">
    <property type="protein sequence ID" value="OB05G17880.1"/>
    <property type="gene ID" value="OB05G17880"/>
</dbReference>
<proteinExistence type="predicted"/>
<evidence type="ECO:0000256" key="1">
    <source>
        <dbReference type="SAM" id="MobiDB-lite"/>
    </source>
</evidence>
<dbReference type="AlphaFoldDB" id="J3M5B4"/>
<protein>
    <submittedName>
        <fullName evidence="2">Uncharacterized protein</fullName>
    </submittedName>
</protein>
<dbReference type="Proteomes" id="UP000006038">
    <property type="component" value="Chromosome 5"/>
</dbReference>
<evidence type="ECO:0000313" key="3">
    <source>
        <dbReference type="Proteomes" id="UP000006038"/>
    </source>
</evidence>
<evidence type="ECO:0000313" key="2">
    <source>
        <dbReference type="EnsemblPlants" id="OB05G17880.1"/>
    </source>
</evidence>
<sequence>MDEMPDRGGRRKGRQRWAVATCKQCECYPEPLCNSIHLRSRGGKNTWLATGTGRWRWRSGRQQQRRLQWGLGGGGDGRRHGEVKAKETTGTRRQMAATDGGIGGGRRHGEAAAEAAYPAACVRPREGARVEGYGGGLEVEKEAAVPA</sequence>
<organism evidence="2">
    <name type="scientific">Oryza brachyantha</name>
    <name type="common">malo sina</name>
    <dbReference type="NCBI Taxonomy" id="4533"/>
    <lineage>
        <taxon>Eukaryota</taxon>
        <taxon>Viridiplantae</taxon>
        <taxon>Streptophyta</taxon>
        <taxon>Embryophyta</taxon>
        <taxon>Tracheophyta</taxon>
        <taxon>Spermatophyta</taxon>
        <taxon>Magnoliopsida</taxon>
        <taxon>Liliopsida</taxon>
        <taxon>Poales</taxon>
        <taxon>Poaceae</taxon>
        <taxon>BOP clade</taxon>
        <taxon>Oryzoideae</taxon>
        <taxon>Oryzeae</taxon>
        <taxon>Oryzinae</taxon>
        <taxon>Oryza</taxon>
    </lineage>
</organism>
<reference evidence="2" key="2">
    <citation type="submission" date="2013-04" db="UniProtKB">
        <authorList>
            <consortium name="EnsemblPlants"/>
        </authorList>
    </citation>
    <scope>IDENTIFICATION</scope>
</reference>
<dbReference type="EnsemblPlants" id="OB05G17880.1">
    <property type="protein sequence ID" value="OB05G17880.1"/>
    <property type="gene ID" value="OB05G17880"/>
</dbReference>
<dbReference type="HOGENOM" id="CLU_1770923_0_0_1"/>
<keyword evidence="3" id="KW-1185">Reference proteome</keyword>
<accession>J3M5B4</accession>
<feature type="region of interest" description="Disordered" evidence="1">
    <location>
        <begin position="58"/>
        <end position="109"/>
    </location>
</feature>
<feature type="compositionally biased region" description="Low complexity" evidence="1">
    <location>
        <begin position="60"/>
        <end position="69"/>
    </location>
</feature>
<reference evidence="2" key="1">
    <citation type="journal article" date="2013" name="Nat. Commun.">
        <title>Whole-genome sequencing of Oryza brachyantha reveals mechanisms underlying Oryza genome evolution.</title>
        <authorList>
            <person name="Chen J."/>
            <person name="Huang Q."/>
            <person name="Gao D."/>
            <person name="Wang J."/>
            <person name="Lang Y."/>
            <person name="Liu T."/>
            <person name="Li B."/>
            <person name="Bai Z."/>
            <person name="Luis Goicoechea J."/>
            <person name="Liang C."/>
            <person name="Chen C."/>
            <person name="Zhang W."/>
            <person name="Sun S."/>
            <person name="Liao Y."/>
            <person name="Zhang X."/>
            <person name="Yang L."/>
            <person name="Song C."/>
            <person name="Wang M."/>
            <person name="Shi J."/>
            <person name="Liu G."/>
            <person name="Liu J."/>
            <person name="Zhou H."/>
            <person name="Zhou W."/>
            <person name="Yu Q."/>
            <person name="An N."/>
            <person name="Chen Y."/>
            <person name="Cai Q."/>
            <person name="Wang B."/>
            <person name="Liu B."/>
            <person name="Min J."/>
            <person name="Huang Y."/>
            <person name="Wu H."/>
            <person name="Li Z."/>
            <person name="Zhang Y."/>
            <person name="Yin Y."/>
            <person name="Song W."/>
            <person name="Jiang J."/>
            <person name="Jackson S.A."/>
            <person name="Wing R.A."/>
            <person name="Wang J."/>
            <person name="Chen M."/>
        </authorList>
    </citation>
    <scope>NUCLEOTIDE SEQUENCE [LARGE SCALE GENOMIC DNA]</scope>
    <source>
        <strain evidence="2">cv. IRGC 101232</strain>
    </source>
</reference>
<name>J3M5B4_ORYBR</name>